<proteinExistence type="predicted"/>
<comment type="caution">
    <text evidence="1">The sequence shown here is derived from an EMBL/GenBank/DDBJ whole genome shotgun (WGS) entry which is preliminary data.</text>
</comment>
<sequence>MYLLAFYVPESHLESLKQALFDKGAGRLAAYDRCAWETEGRGQFRPLAGSRPFIGETGRTEQLVEYKVEMICAEERIKAVIDELLRTHPYEQPAYHVIQMAGF</sequence>
<dbReference type="InterPro" id="IPR015867">
    <property type="entry name" value="N-reg_PII/ATP_PRibTrfase_C"/>
</dbReference>
<dbReference type="EMBL" id="LMXI01000564">
    <property type="protein sequence ID" value="KRT57278.1"/>
    <property type="molecule type" value="Genomic_DNA"/>
</dbReference>
<reference evidence="3 4" key="1">
    <citation type="submission" date="2015-11" db="EMBL/GenBank/DDBJ databases">
        <title>The genome of Candidatus Endoriftia persephone in Ridgeia piscesae and population structure of the North Eastern Pacific vestimentiferan symbionts.</title>
        <authorList>
            <person name="Perez M."/>
            <person name="Juniper K.S."/>
        </authorList>
    </citation>
    <scope>NUCLEOTIDE SEQUENCE [LARGE SCALE GENOMIC DNA]</scope>
    <source>
        <strain evidence="2">Ind10</strain>
        <strain evidence="1">Ind11</strain>
    </source>
</reference>
<gene>
    <name evidence="1" type="ORF">Ga0074115_104102</name>
    <name evidence="2" type="ORF">Ga0076813_11308</name>
</gene>
<dbReference type="OrthoDB" id="9795763at2"/>
<dbReference type="PANTHER" id="PTHR41774:SF1">
    <property type="entry name" value="NGG1P INTERACTING FACTOR NIF3"/>
    <property type="match status" value="1"/>
</dbReference>
<dbReference type="Proteomes" id="UP000051634">
    <property type="component" value="Unassembled WGS sequence"/>
</dbReference>
<dbReference type="EMBL" id="LDXT01000092">
    <property type="protein sequence ID" value="KRT54341.1"/>
    <property type="molecule type" value="Genomic_DNA"/>
</dbReference>
<evidence type="ECO:0000313" key="2">
    <source>
        <dbReference type="EMBL" id="KRT57278.1"/>
    </source>
</evidence>
<protein>
    <recommendedName>
        <fullName evidence="5">NGG1p interacting factor NIF3</fullName>
    </recommendedName>
</protein>
<evidence type="ECO:0000313" key="4">
    <source>
        <dbReference type="Proteomes" id="UP000051634"/>
    </source>
</evidence>
<dbReference type="STRING" id="54398.Ga0074115_104102"/>
<accession>A0A0T5YW45</accession>
<name>A0A0T5YW45_9GAMM</name>
<evidence type="ECO:0000313" key="1">
    <source>
        <dbReference type="EMBL" id="KRT54341.1"/>
    </source>
</evidence>
<evidence type="ECO:0000313" key="3">
    <source>
        <dbReference type="Proteomes" id="UP000051276"/>
    </source>
</evidence>
<keyword evidence="4" id="KW-1185">Reference proteome</keyword>
<dbReference type="Gene3D" id="3.30.70.120">
    <property type="match status" value="1"/>
</dbReference>
<dbReference type="RefSeq" id="WP_057956573.1">
    <property type="nucleotide sequence ID" value="NZ_KQ556939.1"/>
</dbReference>
<dbReference type="PANTHER" id="PTHR41774">
    <property type="match status" value="1"/>
</dbReference>
<dbReference type="SUPFAM" id="SSF102705">
    <property type="entry name" value="NIF3 (NGG1p interacting factor 3)-like"/>
    <property type="match status" value="1"/>
</dbReference>
<evidence type="ECO:0008006" key="5">
    <source>
        <dbReference type="Google" id="ProtNLM"/>
    </source>
</evidence>
<dbReference type="InterPro" id="IPR036069">
    <property type="entry name" value="DUF34/NIF3_sf"/>
</dbReference>
<dbReference type="AlphaFoldDB" id="A0A0T5YW45"/>
<dbReference type="Proteomes" id="UP000051276">
    <property type="component" value="Unassembled WGS sequence"/>
</dbReference>
<organism evidence="1 4">
    <name type="scientific">endosymbiont of Ridgeia piscesae</name>
    <dbReference type="NCBI Taxonomy" id="54398"/>
    <lineage>
        <taxon>Bacteria</taxon>
        <taxon>Pseudomonadati</taxon>
        <taxon>Pseudomonadota</taxon>
        <taxon>Gammaproteobacteria</taxon>
        <taxon>sulfur-oxidizing symbionts</taxon>
    </lineage>
</organism>